<reference evidence="5 6" key="1">
    <citation type="submission" date="2024-10" db="EMBL/GenBank/DDBJ databases">
        <title>The Natural Products Discovery Center: Release of the First 8490 Sequenced Strains for Exploring Actinobacteria Biosynthetic Diversity.</title>
        <authorList>
            <person name="Kalkreuter E."/>
            <person name="Kautsar S.A."/>
            <person name="Yang D."/>
            <person name="Bader C.D."/>
            <person name="Teijaro C.N."/>
            <person name="Fluegel L."/>
            <person name="Davis C.M."/>
            <person name="Simpson J.R."/>
            <person name="Lauterbach L."/>
            <person name="Steele A.D."/>
            <person name="Gui C."/>
            <person name="Meng S."/>
            <person name="Li G."/>
            <person name="Viehrig K."/>
            <person name="Ye F."/>
            <person name="Su P."/>
            <person name="Kiefer A.F."/>
            <person name="Nichols A."/>
            <person name="Cepeda A.J."/>
            <person name="Yan W."/>
            <person name="Fan B."/>
            <person name="Jiang Y."/>
            <person name="Adhikari A."/>
            <person name="Zheng C.-J."/>
            <person name="Schuster L."/>
            <person name="Cowan T.M."/>
            <person name="Smanski M.J."/>
            <person name="Chevrette M.G."/>
            <person name="De Carvalho L.P.S."/>
            <person name="Shen B."/>
        </authorList>
    </citation>
    <scope>NUCLEOTIDE SEQUENCE [LARGE SCALE GENOMIC DNA]</scope>
    <source>
        <strain evidence="5 6">NPDC087045</strain>
    </source>
</reference>
<feature type="signal peptide" evidence="3">
    <location>
        <begin position="1"/>
        <end position="21"/>
    </location>
</feature>
<organism evidence="5 6">
    <name type="scientific">Herbaspirillum chlorophenolicum</name>
    <dbReference type="NCBI Taxonomy" id="211589"/>
    <lineage>
        <taxon>Bacteria</taxon>
        <taxon>Pseudomonadati</taxon>
        <taxon>Pseudomonadota</taxon>
        <taxon>Betaproteobacteria</taxon>
        <taxon>Burkholderiales</taxon>
        <taxon>Oxalobacteraceae</taxon>
        <taxon>Herbaspirillum</taxon>
    </lineage>
</organism>
<dbReference type="Proteomes" id="UP001617427">
    <property type="component" value="Unassembled WGS sequence"/>
</dbReference>
<dbReference type="InterPro" id="IPR011250">
    <property type="entry name" value="OMP/PagP_B-barrel"/>
</dbReference>
<dbReference type="Gene3D" id="2.40.160.20">
    <property type="match status" value="1"/>
</dbReference>
<dbReference type="Pfam" id="PF13505">
    <property type="entry name" value="OMP_b-brl"/>
    <property type="match status" value="1"/>
</dbReference>
<comment type="subcellular location">
    <subcellularLocation>
        <location evidence="1">Cell outer membrane</location>
    </subcellularLocation>
</comment>
<evidence type="ECO:0000256" key="3">
    <source>
        <dbReference type="SAM" id="SignalP"/>
    </source>
</evidence>
<name>A0ABW8F1T1_9BURK</name>
<feature type="domain" description="Outer membrane protein beta-barrel" evidence="4">
    <location>
        <begin position="8"/>
        <end position="200"/>
    </location>
</feature>
<evidence type="ECO:0000259" key="4">
    <source>
        <dbReference type="Pfam" id="PF13505"/>
    </source>
</evidence>
<evidence type="ECO:0000313" key="6">
    <source>
        <dbReference type="Proteomes" id="UP001617427"/>
    </source>
</evidence>
<dbReference type="EMBL" id="JBIUZV010000009">
    <property type="protein sequence ID" value="MFJ3047251.1"/>
    <property type="molecule type" value="Genomic_DNA"/>
</dbReference>
<protein>
    <submittedName>
        <fullName evidence="5">Outer membrane protein</fullName>
    </submittedName>
</protein>
<proteinExistence type="predicted"/>
<dbReference type="RefSeq" id="WP_402701800.1">
    <property type="nucleotide sequence ID" value="NZ_JBIUZV010000009.1"/>
</dbReference>
<keyword evidence="2 3" id="KW-0732">Signal</keyword>
<dbReference type="SUPFAM" id="SSF56925">
    <property type="entry name" value="OMPA-like"/>
    <property type="match status" value="1"/>
</dbReference>
<gene>
    <name evidence="5" type="ORF">ACIPEN_15595</name>
</gene>
<keyword evidence="6" id="KW-1185">Reference proteome</keyword>
<dbReference type="InterPro" id="IPR027385">
    <property type="entry name" value="Beta-barrel_OMP"/>
</dbReference>
<accession>A0ABW8F1T1</accession>
<evidence type="ECO:0000256" key="1">
    <source>
        <dbReference type="ARBA" id="ARBA00004442"/>
    </source>
</evidence>
<comment type="caution">
    <text evidence="5">The sequence shown here is derived from an EMBL/GenBank/DDBJ whole genome shotgun (WGS) entry which is preliminary data.</text>
</comment>
<evidence type="ECO:0000256" key="2">
    <source>
        <dbReference type="ARBA" id="ARBA00022729"/>
    </source>
</evidence>
<sequence>MALAAIAVLSAAAGFAGTAHAQEKQNDFYVSARLQNAHQEISGQQRYSPRALDITRDPSGTDKFAGGLALGYRLPGDWRVEAEYVLPSNSSFDTQWRFRNPANGFVGNSRNVIETRSQRLMLNAYKDFPLNQTFSLYAGLGLGLSRIDAEGYQGVTTRRFERNSSNNLAWSATLGMDFRLSQRFTLGTGYRYVDLGKYQTGRNLFLNNASGSRDEQHSGRLKEQNLFVELRAGF</sequence>
<evidence type="ECO:0000313" key="5">
    <source>
        <dbReference type="EMBL" id="MFJ3047251.1"/>
    </source>
</evidence>
<feature type="chain" id="PRO_5045734583" evidence="3">
    <location>
        <begin position="22"/>
        <end position="234"/>
    </location>
</feature>